<keyword evidence="3" id="KW-1185">Reference proteome</keyword>
<evidence type="ECO:0000313" key="3">
    <source>
        <dbReference type="Proteomes" id="UP000464865"/>
    </source>
</evidence>
<reference evidence="2 3" key="1">
    <citation type="submission" date="2020-02" db="EMBL/GenBank/DDBJ databases">
        <title>Plant-Promoting Endophytic Bacterium Rhizobium oryzihabitans sp. nov., Isolated from the Root of Rice.</title>
        <authorList>
            <person name="zhao J."/>
            <person name="Zhang G."/>
        </authorList>
    </citation>
    <scope>NUCLEOTIDE SEQUENCE [LARGE SCALE GENOMIC DNA]</scope>
    <source>
        <strain evidence="2 3">M15</strain>
    </source>
</reference>
<dbReference type="KEGG" id="roy:G3A56_09095"/>
<proteinExistence type="predicted"/>
<accession>A0A7L5BH27</accession>
<dbReference type="AlphaFoldDB" id="A0A7L5BH27"/>
<dbReference type="Gene3D" id="2.40.30.180">
    <property type="entry name" value="Ubiquitin-activating enzyme E1, FCCH domain"/>
    <property type="match status" value="1"/>
</dbReference>
<evidence type="ECO:0008006" key="4">
    <source>
        <dbReference type="Google" id="ProtNLM"/>
    </source>
</evidence>
<evidence type="ECO:0000313" key="2">
    <source>
        <dbReference type="EMBL" id="QIB38125.1"/>
    </source>
</evidence>
<feature type="region of interest" description="Disordered" evidence="1">
    <location>
        <begin position="685"/>
        <end position="712"/>
    </location>
</feature>
<protein>
    <recommendedName>
        <fullName evidence="4">Ubiquitin-activating enzyme E1 FCCH domain-containing protein</fullName>
    </recommendedName>
</protein>
<dbReference type="EMBL" id="CP048632">
    <property type="protein sequence ID" value="QIB38125.1"/>
    <property type="molecule type" value="Genomic_DNA"/>
</dbReference>
<gene>
    <name evidence="2" type="ORF">G3A56_09095</name>
</gene>
<evidence type="ECO:0000256" key="1">
    <source>
        <dbReference type="SAM" id="MobiDB-lite"/>
    </source>
</evidence>
<dbReference type="InterPro" id="IPR042302">
    <property type="entry name" value="E1_FCCH_sf"/>
</dbReference>
<dbReference type="Proteomes" id="UP000464865">
    <property type="component" value="Chromosome M15-11"/>
</dbReference>
<organism evidence="2 3">
    <name type="scientific">Rhizobium oryzihabitans</name>
    <dbReference type="NCBI Taxonomy" id="2267833"/>
    <lineage>
        <taxon>Bacteria</taxon>
        <taxon>Pseudomonadati</taxon>
        <taxon>Pseudomonadota</taxon>
        <taxon>Alphaproteobacteria</taxon>
        <taxon>Hyphomicrobiales</taxon>
        <taxon>Rhizobiaceae</taxon>
        <taxon>Rhizobium/Agrobacterium group</taxon>
        <taxon>Rhizobium</taxon>
    </lineage>
</organism>
<sequence>MRTMQPAFTAGELSPALWARVDLSKYQSGLKIAKNVFVHPHGGASNRTGLEFIGRVRGSGFSVLIPFVYDAETDQTYNLEFSHLKMRVYRAGAPILRSAKNITAITTANPAVVTSAAHGYANGQEVFLAGVGGTTALNGRNFIIRNATTNTFTLEDLLGNAVSTVGMPAYVSGGTTRALYEIDSPYTSDQVSRVCFAQENDVVYLTHQKHAPRKLSRLADDNWAFSIPSFSPSIGPPGAPSVSQIVNTAGAPGYQATTYSYKVASVSELNGEESLPSGAGSTVNDLDIAKDGQNGKNRIAWGAVGGAARYIVYKEDNGVFGYIGGTVGTYFDDENITADLSNTPQAGYNPFASAGNYPATVNFFEQRLALAGTENIPSGVWLGQSANYENFGAATPAKASDAITFRVKSKEKNSIRALGESRGLAVFTSANEFNVSGGSEDFLSPSQTVVKKQSNRGSSFVQPIAVGDVMLFNVARGGVIRDYSYEFSNDNFTGKDLTIMSRHLFEGRRVISWAYAQAPYSIVWVILDNGQCVSLTYMREHDVWAWTQHETNGVFECVNVVPEGDEDAVYFVVRRTVQGVDHRYIERLHTRMFTASSDAFFVDSGLTYEGPAIKSLRGLYHLEGKAVVALADGNVVKDLVVSNGTVTLPIAAAKIHVGLPFEAIMKTLDIDLGSVQGMGLFKAGRSRSQTSPCASNEPAVSGSGRVKTSFMN</sequence>
<name>A0A7L5BH27_9HYPH</name>